<dbReference type="PRINTS" id="PR00162">
    <property type="entry name" value="RIESKE"/>
</dbReference>
<evidence type="ECO:0000256" key="23">
    <source>
        <dbReference type="SAM" id="MobiDB-lite"/>
    </source>
</evidence>
<dbReference type="GO" id="GO:0008121">
    <property type="term" value="F:quinol-cytochrome-c reductase activity"/>
    <property type="evidence" value="ECO:0007669"/>
    <property type="project" value="UniProtKB-EC"/>
</dbReference>
<evidence type="ECO:0000259" key="24">
    <source>
        <dbReference type="PROSITE" id="PS51296"/>
    </source>
</evidence>
<dbReference type="Gene3D" id="2.102.10.10">
    <property type="entry name" value="Rieske [2Fe-2S] iron-sulphur domain"/>
    <property type="match status" value="1"/>
</dbReference>
<dbReference type="InterPro" id="IPR004192">
    <property type="entry name" value="Rieske_TM"/>
</dbReference>
<dbReference type="InterPro" id="IPR017941">
    <property type="entry name" value="Rieske_2Fe-2S"/>
</dbReference>
<dbReference type="EMBL" id="KZ613505">
    <property type="protein sequence ID" value="PMD16462.1"/>
    <property type="molecule type" value="Genomic_DNA"/>
</dbReference>
<evidence type="ECO:0000256" key="13">
    <source>
        <dbReference type="ARBA" id="ARBA00022989"/>
    </source>
</evidence>
<feature type="domain" description="Rieske" evidence="24">
    <location>
        <begin position="143"/>
        <end position="234"/>
    </location>
</feature>
<evidence type="ECO:0000256" key="22">
    <source>
        <dbReference type="RuleBase" id="RU004495"/>
    </source>
</evidence>
<keyword evidence="6" id="KW-0812">Transmembrane</keyword>
<evidence type="ECO:0000256" key="4">
    <source>
        <dbReference type="ARBA" id="ARBA00022448"/>
    </source>
</evidence>
<dbReference type="Gene3D" id="1.20.5.270">
    <property type="entry name" value="Ubiquinol cytochrome reductase, transmembrane domain"/>
    <property type="match status" value="1"/>
</dbReference>
<gene>
    <name evidence="25" type="ORF">NA56DRAFT_649334</name>
</gene>
<organism evidence="25 26">
    <name type="scientific">Hyaloscypha hepaticicola</name>
    <dbReference type="NCBI Taxonomy" id="2082293"/>
    <lineage>
        <taxon>Eukaryota</taxon>
        <taxon>Fungi</taxon>
        <taxon>Dikarya</taxon>
        <taxon>Ascomycota</taxon>
        <taxon>Pezizomycotina</taxon>
        <taxon>Leotiomycetes</taxon>
        <taxon>Helotiales</taxon>
        <taxon>Hyaloscyphaceae</taxon>
        <taxon>Hyaloscypha</taxon>
    </lineage>
</organism>
<dbReference type="AlphaFoldDB" id="A0A2J6PR07"/>
<keyword evidence="7" id="KW-0001">2Fe-2S</keyword>
<keyword evidence="9" id="KW-0999">Mitochondrion inner membrane</keyword>
<evidence type="ECO:0000256" key="7">
    <source>
        <dbReference type="ARBA" id="ARBA00022714"/>
    </source>
</evidence>
<feature type="compositionally biased region" description="Polar residues" evidence="23">
    <location>
        <begin position="28"/>
        <end position="43"/>
    </location>
</feature>
<keyword evidence="15" id="KW-0411">Iron-sulfur</keyword>
<dbReference type="Pfam" id="PF02921">
    <property type="entry name" value="UCR_TM"/>
    <property type="match status" value="1"/>
</dbReference>
<sequence length="236" mass="25652">MASLTRSSRTLLRTLPRSSIAPLPVRALSTSSTKRDATTSSFDSPFKGMGGDTTSKIPDFSHYKSKQGSNSNLVFQYFMVGTMGALTAAGAKATVQDFLVNMSASADVLAMAKVEVDLSTIPEGKNVIVKWRGKPVFIRHRTADEIKEAESVKVESLRDPQKDEDRVKKPEWLIMIGVCTHLGCVPIGEAGDFGGWFCPCHGSHYDISGRIRKGPAPLNLEIPAYDFAEEESLVIG</sequence>
<dbReference type="InterPro" id="IPR005805">
    <property type="entry name" value="Rieske_Fe-S_prot_C"/>
</dbReference>
<evidence type="ECO:0000256" key="16">
    <source>
        <dbReference type="ARBA" id="ARBA00023128"/>
    </source>
</evidence>
<evidence type="ECO:0000256" key="8">
    <source>
        <dbReference type="ARBA" id="ARBA00022723"/>
    </source>
</evidence>
<dbReference type="InterPro" id="IPR006317">
    <property type="entry name" value="Ubiquinol_cyt_c_Rdtase_Fe-S-su"/>
</dbReference>
<dbReference type="GO" id="GO:0046872">
    <property type="term" value="F:metal ion binding"/>
    <property type="evidence" value="ECO:0007669"/>
    <property type="project" value="UniProtKB-KW"/>
</dbReference>
<evidence type="ECO:0000256" key="17">
    <source>
        <dbReference type="ARBA" id="ARBA00023136"/>
    </source>
</evidence>
<dbReference type="GO" id="GO:0005743">
    <property type="term" value="C:mitochondrial inner membrane"/>
    <property type="evidence" value="ECO:0007669"/>
    <property type="project" value="UniProtKB-SubCell"/>
</dbReference>
<accession>A0A2J6PR07</accession>
<dbReference type="Proteomes" id="UP000235672">
    <property type="component" value="Unassembled WGS sequence"/>
</dbReference>
<evidence type="ECO:0000256" key="9">
    <source>
        <dbReference type="ARBA" id="ARBA00022792"/>
    </source>
</evidence>
<keyword evidence="13" id="KW-1133">Transmembrane helix</keyword>
<dbReference type="CDD" id="cd03470">
    <property type="entry name" value="Rieske_cytochrome_bc1"/>
    <property type="match status" value="1"/>
</dbReference>
<keyword evidence="4 21" id="KW-0813">Transport</keyword>
<keyword evidence="8" id="KW-0479">Metal-binding</keyword>
<dbReference type="GO" id="GO:0051537">
    <property type="term" value="F:2 iron, 2 sulfur cluster binding"/>
    <property type="evidence" value="ECO:0007669"/>
    <property type="project" value="UniProtKB-KW"/>
</dbReference>
<evidence type="ECO:0000313" key="26">
    <source>
        <dbReference type="Proteomes" id="UP000235672"/>
    </source>
</evidence>
<evidence type="ECO:0000256" key="18">
    <source>
        <dbReference type="ARBA" id="ARBA00023157"/>
    </source>
</evidence>
<evidence type="ECO:0000256" key="10">
    <source>
        <dbReference type="ARBA" id="ARBA00022946"/>
    </source>
</evidence>
<dbReference type="NCBIfam" id="TIGR01416">
    <property type="entry name" value="Rieske_proteo"/>
    <property type="match status" value="1"/>
</dbReference>
<dbReference type="FunFam" id="2.102.10.10:FF:000001">
    <property type="entry name" value="Cytochrome b-c1 complex subunit Rieske, mitochondrial"/>
    <property type="match status" value="1"/>
</dbReference>
<evidence type="ECO:0000256" key="14">
    <source>
        <dbReference type="ARBA" id="ARBA00023004"/>
    </source>
</evidence>
<evidence type="ECO:0000256" key="12">
    <source>
        <dbReference type="ARBA" id="ARBA00022982"/>
    </source>
</evidence>
<comment type="catalytic activity">
    <reaction evidence="19 21">
        <text>a quinol + 2 Fe(III)-[cytochrome c](out) = a quinone + 2 Fe(II)-[cytochrome c](out) + 2 H(+)(out)</text>
        <dbReference type="Rhea" id="RHEA:11484"/>
        <dbReference type="Rhea" id="RHEA-COMP:10350"/>
        <dbReference type="Rhea" id="RHEA-COMP:14399"/>
        <dbReference type="ChEBI" id="CHEBI:15378"/>
        <dbReference type="ChEBI" id="CHEBI:24646"/>
        <dbReference type="ChEBI" id="CHEBI:29033"/>
        <dbReference type="ChEBI" id="CHEBI:29034"/>
        <dbReference type="ChEBI" id="CHEBI:132124"/>
        <dbReference type="EC" id="7.1.1.8"/>
    </reaction>
</comment>
<evidence type="ECO:0000256" key="5">
    <source>
        <dbReference type="ARBA" id="ARBA00022660"/>
    </source>
</evidence>
<dbReference type="OrthoDB" id="1637982at2759"/>
<reference evidence="25 26" key="1">
    <citation type="submission" date="2016-05" db="EMBL/GenBank/DDBJ databases">
        <title>A degradative enzymes factory behind the ericoid mycorrhizal symbiosis.</title>
        <authorList>
            <consortium name="DOE Joint Genome Institute"/>
            <person name="Martino E."/>
            <person name="Morin E."/>
            <person name="Grelet G."/>
            <person name="Kuo A."/>
            <person name="Kohler A."/>
            <person name="Daghino S."/>
            <person name="Barry K."/>
            <person name="Choi C."/>
            <person name="Cichocki N."/>
            <person name="Clum A."/>
            <person name="Copeland A."/>
            <person name="Hainaut M."/>
            <person name="Haridas S."/>
            <person name="Labutti K."/>
            <person name="Lindquist E."/>
            <person name="Lipzen A."/>
            <person name="Khouja H.-R."/>
            <person name="Murat C."/>
            <person name="Ohm R."/>
            <person name="Olson A."/>
            <person name="Spatafora J."/>
            <person name="Veneault-Fourrey C."/>
            <person name="Henrissat B."/>
            <person name="Grigoriev I."/>
            <person name="Martin F."/>
            <person name="Perotto S."/>
        </authorList>
    </citation>
    <scope>NUCLEOTIDE SEQUENCE [LARGE SCALE GENOMIC DNA]</scope>
    <source>
        <strain evidence="25 26">UAMH 7357</strain>
    </source>
</reference>
<keyword evidence="11" id="KW-1278">Translocase</keyword>
<evidence type="ECO:0000256" key="1">
    <source>
        <dbReference type="ARBA" id="ARBA00004434"/>
    </source>
</evidence>
<evidence type="ECO:0000256" key="3">
    <source>
        <dbReference type="ARBA" id="ARBA00012951"/>
    </source>
</evidence>
<dbReference type="InterPro" id="IPR014349">
    <property type="entry name" value="Rieske_Fe-S_prot"/>
</dbReference>
<evidence type="ECO:0000313" key="25">
    <source>
        <dbReference type="EMBL" id="PMD16462.1"/>
    </source>
</evidence>
<evidence type="ECO:0000256" key="19">
    <source>
        <dbReference type="ARBA" id="ARBA00029351"/>
    </source>
</evidence>
<evidence type="ECO:0000256" key="2">
    <source>
        <dbReference type="ARBA" id="ARBA00010651"/>
    </source>
</evidence>
<comment type="similarity">
    <text evidence="2">Belongs to the Rieske iron-sulfur protein family.</text>
</comment>
<evidence type="ECO:0000256" key="11">
    <source>
        <dbReference type="ARBA" id="ARBA00022967"/>
    </source>
</evidence>
<keyword evidence="12 21" id="KW-0249">Electron transport</keyword>
<proteinExistence type="inferred from homology"/>
<keyword evidence="18" id="KW-1015">Disulfide bond</keyword>
<dbReference type="PANTHER" id="PTHR10134">
    <property type="entry name" value="CYTOCHROME B-C1 COMPLEX SUBUNIT RIESKE, MITOCHONDRIAL"/>
    <property type="match status" value="1"/>
</dbReference>
<keyword evidence="16 22" id="KW-0496">Mitochondrion</keyword>
<dbReference type="SUPFAM" id="SSF81502">
    <property type="entry name" value="ISP transmembrane anchor"/>
    <property type="match status" value="1"/>
</dbReference>
<feature type="region of interest" description="Disordered" evidence="23">
    <location>
        <begin position="26"/>
        <end position="47"/>
    </location>
</feature>
<name>A0A2J6PR07_9HELO</name>
<evidence type="ECO:0000256" key="20">
    <source>
        <dbReference type="ARBA" id="ARBA00072517"/>
    </source>
</evidence>
<evidence type="ECO:0000256" key="6">
    <source>
        <dbReference type="ARBA" id="ARBA00022692"/>
    </source>
</evidence>
<dbReference type="Pfam" id="PF00355">
    <property type="entry name" value="Rieske"/>
    <property type="match status" value="1"/>
</dbReference>
<comment type="cofactor">
    <cofactor evidence="21">
        <name>[2Fe-2S] cluster</name>
        <dbReference type="ChEBI" id="CHEBI:190135"/>
    </cofactor>
    <text evidence="21">Binds 1 [2Fe-2S] cluster per subunit.</text>
</comment>
<keyword evidence="5 22" id="KW-0679">Respiratory chain</keyword>
<evidence type="ECO:0000256" key="15">
    <source>
        <dbReference type="ARBA" id="ARBA00023014"/>
    </source>
</evidence>
<dbReference type="PROSITE" id="PS51296">
    <property type="entry name" value="RIESKE"/>
    <property type="match status" value="1"/>
</dbReference>
<dbReference type="SUPFAM" id="SSF50022">
    <property type="entry name" value="ISP domain"/>
    <property type="match status" value="1"/>
</dbReference>
<dbReference type="EC" id="7.1.1.8" evidence="3 21"/>
<keyword evidence="10" id="KW-0809">Transit peptide</keyword>
<dbReference type="FunFam" id="1.20.5.270:FF:000002">
    <property type="entry name" value="Cytochrome b-c1 complex subunit Rieske, mitochondrial"/>
    <property type="match status" value="1"/>
</dbReference>
<keyword evidence="26" id="KW-1185">Reference proteome</keyword>
<comment type="miscellaneous">
    <text evidence="21">The Rieske protein is a high potential 2Fe-2S protein.</text>
</comment>
<dbReference type="InterPro" id="IPR037008">
    <property type="entry name" value="bc1_Rieske_TM_sf"/>
</dbReference>
<comment type="subcellular location">
    <subcellularLocation>
        <location evidence="1">Mitochondrion inner membrane</location>
        <topology evidence="1">Single-pass membrane protein</topology>
    </subcellularLocation>
</comment>
<protein>
    <recommendedName>
        <fullName evidence="20 21">Cytochrome b-c1 complex subunit Rieske, mitochondrial</fullName>
        <ecNumber evidence="3 21">7.1.1.8</ecNumber>
    </recommendedName>
</protein>
<keyword evidence="14" id="KW-0408">Iron</keyword>
<keyword evidence="17" id="KW-0472">Membrane</keyword>
<dbReference type="InterPro" id="IPR036922">
    <property type="entry name" value="Rieske_2Fe-2S_sf"/>
</dbReference>
<dbReference type="STRING" id="1745343.A0A2J6PR07"/>
<evidence type="ECO:0000256" key="21">
    <source>
        <dbReference type="RuleBase" id="RU004494"/>
    </source>
</evidence>